<keyword evidence="1" id="KW-1133">Transmembrane helix</keyword>
<dbReference type="PANTHER" id="PTHR35307:SF3">
    <property type="entry name" value="DUF4220 DOMAIN-CONTAINING PROTEIN"/>
    <property type="match status" value="1"/>
</dbReference>
<dbReference type="EMBL" id="PNBA02000001">
    <property type="protein sequence ID" value="KAG6435204.1"/>
    <property type="molecule type" value="Genomic_DNA"/>
</dbReference>
<organism evidence="2">
    <name type="scientific">Salvia splendens</name>
    <name type="common">Scarlet sage</name>
    <dbReference type="NCBI Taxonomy" id="180675"/>
    <lineage>
        <taxon>Eukaryota</taxon>
        <taxon>Viridiplantae</taxon>
        <taxon>Streptophyta</taxon>
        <taxon>Embryophyta</taxon>
        <taxon>Tracheophyta</taxon>
        <taxon>Spermatophyta</taxon>
        <taxon>Magnoliopsida</taxon>
        <taxon>eudicotyledons</taxon>
        <taxon>Gunneridae</taxon>
        <taxon>Pentapetalae</taxon>
        <taxon>asterids</taxon>
        <taxon>lamiids</taxon>
        <taxon>Lamiales</taxon>
        <taxon>Lamiaceae</taxon>
        <taxon>Nepetoideae</taxon>
        <taxon>Mentheae</taxon>
        <taxon>Salviinae</taxon>
        <taxon>Salvia</taxon>
        <taxon>Salvia subgen. Calosphace</taxon>
        <taxon>core Calosphace</taxon>
    </lineage>
</organism>
<reference evidence="2" key="2">
    <citation type="submission" date="2020-08" db="EMBL/GenBank/DDBJ databases">
        <title>Plant Genome Project.</title>
        <authorList>
            <person name="Zhang R.-G."/>
        </authorList>
    </citation>
    <scope>NUCLEOTIDE SEQUENCE</scope>
    <source>
        <strain evidence="2">Huo1</strain>
        <tissue evidence="2">Leaf</tissue>
    </source>
</reference>
<accession>A0A8X8YPD2</accession>
<protein>
    <submittedName>
        <fullName evidence="2">Uncharacterized protein</fullName>
    </submittedName>
</protein>
<feature type="transmembrane region" description="Helical" evidence="1">
    <location>
        <begin position="205"/>
        <end position="225"/>
    </location>
</feature>
<dbReference type="Proteomes" id="UP000298416">
    <property type="component" value="Unassembled WGS sequence"/>
</dbReference>
<comment type="caution">
    <text evidence="2">The sequence shown here is derived from an EMBL/GenBank/DDBJ whole genome shotgun (WGS) entry which is preliminary data.</text>
</comment>
<name>A0A8X8YPD2_SALSN</name>
<keyword evidence="1" id="KW-0472">Membrane</keyword>
<reference evidence="2" key="1">
    <citation type="submission" date="2018-01" db="EMBL/GenBank/DDBJ databases">
        <authorList>
            <person name="Mao J.F."/>
        </authorList>
    </citation>
    <scope>NUCLEOTIDE SEQUENCE</scope>
    <source>
        <strain evidence="2">Huo1</strain>
        <tissue evidence="2">Leaf</tissue>
    </source>
</reference>
<dbReference type="AlphaFoldDB" id="A0A8X8YPD2"/>
<evidence type="ECO:0000313" key="2">
    <source>
        <dbReference type="EMBL" id="KAG6435204.1"/>
    </source>
</evidence>
<sequence length="291" mass="32803">MKNHQITLDQEGEPKPASMPITVFNDFNVLQRVGSGAAQSGFGLSGPVQDSSQMEVSIKLESTTDLWDLTSLDLSFDHRFARMSSLVLMSCSMSNFMTSLGSMESNEIVPNMAALGILVLIVAGNIVIHTIQMRSSGSMLYFVLPQQVTSSVIMLLFLVTFSLVLVEARFGKNSLENLEARLVQQDSLDTNNDVVFLASNYDWSIGWILNVQCIGVAVGTIAPLLRRLAASWFKISETEQRSFRDELKFEKYWTWRLVEWRDRSLPFQVQNRVCRKLLRDAVRFVMQEVAS</sequence>
<feature type="transmembrane region" description="Helical" evidence="1">
    <location>
        <begin position="140"/>
        <end position="166"/>
    </location>
</feature>
<feature type="transmembrane region" description="Helical" evidence="1">
    <location>
        <begin position="108"/>
        <end position="128"/>
    </location>
</feature>
<keyword evidence="3" id="KW-1185">Reference proteome</keyword>
<evidence type="ECO:0000313" key="3">
    <source>
        <dbReference type="Proteomes" id="UP000298416"/>
    </source>
</evidence>
<dbReference type="PANTHER" id="PTHR35307">
    <property type="entry name" value="PROTEIN, PUTATIVE-RELATED"/>
    <property type="match status" value="1"/>
</dbReference>
<proteinExistence type="predicted"/>
<keyword evidence="1" id="KW-0812">Transmembrane</keyword>
<evidence type="ECO:0000256" key="1">
    <source>
        <dbReference type="SAM" id="Phobius"/>
    </source>
</evidence>
<gene>
    <name evidence="2" type="ORF">SASPL_100074</name>
</gene>